<dbReference type="Proteomes" id="UP000772434">
    <property type="component" value="Unassembled WGS sequence"/>
</dbReference>
<reference evidence="2" key="1">
    <citation type="submission" date="2020-11" db="EMBL/GenBank/DDBJ databases">
        <authorList>
            <consortium name="DOE Joint Genome Institute"/>
            <person name="Ahrendt S."/>
            <person name="Riley R."/>
            <person name="Andreopoulos W."/>
            <person name="Labutti K."/>
            <person name="Pangilinan J."/>
            <person name="Ruiz-Duenas F.J."/>
            <person name="Barrasa J.M."/>
            <person name="Sanchez-Garcia M."/>
            <person name="Camarero S."/>
            <person name="Miyauchi S."/>
            <person name="Serrano A."/>
            <person name="Linde D."/>
            <person name="Babiker R."/>
            <person name="Drula E."/>
            <person name="Ayuso-Fernandez I."/>
            <person name="Pacheco R."/>
            <person name="Padilla G."/>
            <person name="Ferreira P."/>
            <person name="Barriuso J."/>
            <person name="Kellner H."/>
            <person name="Castanera R."/>
            <person name="Alfaro M."/>
            <person name="Ramirez L."/>
            <person name="Pisabarro A.G."/>
            <person name="Kuo A."/>
            <person name="Tritt A."/>
            <person name="Lipzen A."/>
            <person name="He G."/>
            <person name="Yan M."/>
            <person name="Ng V."/>
            <person name="Cullen D."/>
            <person name="Martin F."/>
            <person name="Rosso M.-N."/>
            <person name="Henrissat B."/>
            <person name="Hibbett D."/>
            <person name="Martinez A.T."/>
            <person name="Grigoriev I.V."/>
        </authorList>
    </citation>
    <scope>NUCLEOTIDE SEQUENCE</scope>
    <source>
        <strain evidence="2">AH 40177</strain>
    </source>
</reference>
<sequence length="343" mass="38380">MAPSRNSKVYRRSTRVVSQGPLPPLTSSENSDGDDGKVQKRKNTRKGKGTKAKHNSDTTKRTPWFTKKVDKLEAEKTELQQKNNELKAIVEVMRIGMCRAKLQLDAHNEEHQAHRVVTQITDTSSQADITAATIVEHCHFVRKAAEKVESCGRTTEVPSVTLPPEVKRSHSSDDYTLQVQLLLQSVLVKWCTSTIQSWTAGRMHDTDTFLGHVYQYMKAEASSFYQELVPALADVLWSRGGIRSLRDGGDLLMEERFTNSFQQIVQCCLNLEQDILGRKSVEVHLIVPQHDEVFVSDVMNLALEEEGTKDVVAFTCELGLLEESSSGAQTLLLKPGVILCNDD</sequence>
<comment type="caution">
    <text evidence="2">The sequence shown here is derived from an EMBL/GenBank/DDBJ whole genome shotgun (WGS) entry which is preliminary data.</text>
</comment>
<proteinExistence type="predicted"/>
<dbReference type="AlphaFoldDB" id="A0A9P5PUM8"/>
<protein>
    <submittedName>
        <fullName evidence="2">Uncharacterized protein</fullName>
    </submittedName>
</protein>
<evidence type="ECO:0000256" key="1">
    <source>
        <dbReference type="SAM" id="MobiDB-lite"/>
    </source>
</evidence>
<keyword evidence="3" id="KW-1185">Reference proteome</keyword>
<dbReference type="EMBL" id="JADNRY010000062">
    <property type="protein sequence ID" value="KAF9068300.1"/>
    <property type="molecule type" value="Genomic_DNA"/>
</dbReference>
<accession>A0A9P5PUM8</accession>
<feature type="compositionally biased region" description="Basic residues" evidence="1">
    <location>
        <begin position="39"/>
        <end position="53"/>
    </location>
</feature>
<organism evidence="2 3">
    <name type="scientific">Rhodocollybia butyracea</name>
    <dbReference type="NCBI Taxonomy" id="206335"/>
    <lineage>
        <taxon>Eukaryota</taxon>
        <taxon>Fungi</taxon>
        <taxon>Dikarya</taxon>
        <taxon>Basidiomycota</taxon>
        <taxon>Agaricomycotina</taxon>
        <taxon>Agaricomycetes</taxon>
        <taxon>Agaricomycetidae</taxon>
        <taxon>Agaricales</taxon>
        <taxon>Marasmiineae</taxon>
        <taxon>Omphalotaceae</taxon>
        <taxon>Rhodocollybia</taxon>
    </lineage>
</organism>
<evidence type="ECO:0000313" key="2">
    <source>
        <dbReference type="EMBL" id="KAF9068300.1"/>
    </source>
</evidence>
<feature type="region of interest" description="Disordered" evidence="1">
    <location>
        <begin position="1"/>
        <end position="61"/>
    </location>
</feature>
<name>A0A9P5PUM8_9AGAR</name>
<evidence type="ECO:0000313" key="3">
    <source>
        <dbReference type="Proteomes" id="UP000772434"/>
    </source>
</evidence>
<gene>
    <name evidence="2" type="ORF">BDP27DRAFT_1364192</name>
</gene>